<dbReference type="Proteomes" id="UP000244450">
    <property type="component" value="Unassembled WGS sequence"/>
</dbReference>
<dbReference type="InterPro" id="IPR011009">
    <property type="entry name" value="Kinase-like_dom_sf"/>
</dbReference>
<dbReference type="Pfam" id="PF01636">
    <property type="entry name" value="APH"/>
    <property type="match status" value="1"/>
</dbReference>
<evidence type="ECO:0000313" key="4">
    <source>
        <dbReference type="Proteomes" id="UP000244450"/>
    </source>
</evidence>
<feature type="domain" description="Aminoglycoside phosphotransferase" evidence="2">
    <location>
        <begin position="29"/>
        <end position="235"/>
    </location>
</feature>
<evidence type="ECO:0000259" key="2">
    <source>
        <dbReference type="Pfam" id="PF01636"/>
    </source>
</evidence>
<comment type="caution">
    <text evidence="3">The sequence shown here is derived from an EMBL/GenBank/DDBJ whole genome shotgun (WGS) entry which is preliminary data.</text>
</comment>
<feature type="transmembrane region" description="Helical" evidence="1">
    <location>
        <begin position="247"/>
        <end position="269"/>
    </location>
</feature>
<keyword evidence="1" id="KW-0812">Transmembrane</keyword>
<keyword evidence="1" id="KW-0472">Membrane</keyword>
<keyword evidence="1" id="KW-1133">Transmembrane helix</keyword>
<organism evidence="3 4">
    <name type="scientific">Chitinophaga parva</name>
    <dbReference type="NCBI Taxonomy" id="2169414"/>
    <lineage>
        <taxon>Bacteria</taxon>
        <taxon>Pseudomonadati</taxon>
        <taxon>Bacteroidota</taxon>
        <taxon>Chitinophagia</taxon>
        <taxon>Chitinophagales</taxon>
        <taxon>Chitinophagaceae</taxon>
        <taxon>Chitinophaga</taxon>
    </lineage>
</organism>
<gene>
    <name evidence="3" type="ORF">DCC81_20390</name>
</gene>
<dbReference type="Gene3D" id="3.30.200.20">
    <property type="entry name" value="Phosphorylase Kinase, domain 1"/>
    <property type="match status" value="1"/>
</dbReference>
<dbReference type="OrthoDB" id="179763at2"/>
<evidence type="ECO:0000256" key="1">
    <source>
        <dbReference type="SAM" id="Phobius"/>
    </source>
</evidence>
<dbReference type="Gene3D" id="3.90.1200.10">
    <property type="match status" value="1"/>
</dbReference>
<dbReference type="SUPFAM" id="SSF56112">
    <property type="entry name" value="Protein kinase-like (PK-like)"/>
    <property type="match status" value="1"/>
</dbReference>
<dbReference type="PANTHER" id="PTHR40086">
    <property type="entry name" value="PHOSPHOTRANSFERASE YTMP-RELATED"/>
    <property type="match status" value="1"/>
</dbReference>
<keyword evidence="4" id="KW-1185">Reference proteome</keyword>
<name>A0A2T7BCG4_9BACT</name>
<sequence length="325" mass="35273">MQLPEFIPAERQAAVTEALTAAFERMPVTVSQLSGGLSNATVYRVEAAGNAYVLKLDAPGTNYECQQAAASAGIAPAVLYASEAQGICISAFIAGKPVRSAFASPVEMVTAVAQTIRRMHDMPPFARQGNMQALVAQLIAGFRKAATLQGALYDEVFSGYAKIPWHHVDLVASHNDLNPTNVLYDGTQVYVIDWDAAFTNDRYADLAIAANSFASSPELEAALLSTYFDAPGTFEQARLFLMRQTCYIVYALMMFQLAAPAIPALLAEYPQIQETRLRQIGEMAQAGQLDLRGAKSQLFYGHAMFNEALHNMRSARFEAALQTVG</sequence>
<evidence type="ECO:0000313" key="3">
    <source>
        <dbReference type="EMBL" id="PUZ22789.1"/>
    </source>
</evidence>
<proteinExistence type="predicted"/>
<dbReference type="PANTHER" id="PTHR40086:SF1">
    <property type="entry name" value="CELL CYCLE REGULATOR CCRZ"/>
    <property type="match status" value="1"/>
</dbReference>
<reference evidence="3 4" key="1">
    <citation type="submission" date="2018-04" db="EMBL/GenBank/DDBJ databases">
        <title>Chitinophaga fuyangensis sp. nov., isolated from soil in a chemical factory.</title>
        <authorList>
            <person name="Chen K."/>
        </authorList>
    </citation>
    <scope>NUCLEOTIDE SEQUENCE [LARGE SCALE GENOMIC DNA]</scope>
    <source>
        <strain evidence="3 4">LY-1</strain>
    </source>
</reference>
<protein>
    <recommendedName>
        <fullName evidence="2">Aminoglycoside phosphotransferase domain-containing protein</fullName>
    </recommendedName>
</protein>
<accession>A0A2T7BCG4</accession>
<dbReference type="RefSeq" id="WP_108688534.1">
    <property type="nucleotide sequence ID" value="NZ_QCYK01000003.1"/>
</dbReference>
<dbReference type="InterPro" id="IPR002575">
    <property type="entry name" value="Aminoglycoside_PTrfase"/>
</dbReference>
<dbReference type="EMBL" id="QCYK01000003">
    <property type="protein sequence ID" value="PUZ22789.1"/>
    <property type="molecule type" value="Genomic_DNA"/>
</dbReference>
<dbReference type="InterPro" id="IPR052077">
    <property type="entry name" value="CcrZ_PhaseVar_Mediator"/>
</dbReference>
<dbReference type="AlphaFoldDB" id="A0A2T7BCG4"/>